<dbReference type="AlphaFoldDB" id="G7E733"/>
<dbReference type="EMBL" id="BABT02000153">
    <property type="protein sequence ID" value="GAA98643.1"/>
    <property type="molecule type" value="Genomic_DNA"/>
</dbReference>
<reference evidence="1 2" key="1">
    <citation type="journal article" date="2011" name="J. Gen. Appl. Microbiol.">
        <title>Draft genome sequencing of the enigmatic basidiomycete Mixia osmundae.</title>
        <authorList>
            <person name="Nishida H."/>
            <person name="Nagatsuka Y."/>
            <person name="Sugiyama J."/>
        </authorList>
    </citation>
    <scope>NUCLEOTIDE SEQUENCE [LARGE SCALE GENOMIC DNA]</scope>
    <source>
        <strain evidence="2">CBS 9802 / IAM 14324 / JCM 22182 / KY 12970</strain>
    </source>
</reference>
<reference evidence="1 2" key="2">
    <citation type="journal article" date="2012" name="Open Biol.">
        <title>Characteristics of nucleosomes and linker DNA regions on the genome of the basidiomycete Mixia osmundae revealed by mono- and dinucleosome mapping.</title>
        <authorList>
            <person name="Nishida H."/>
            <person name="Kondo S."/>
            <person name="Matsumoto T."/>
            <person name="Suzuki Y."/>
            <person name="Yoshikawa H."/>
            <person name="Taylor T.D."/>
            <person name="Sugiyama J."/>
        </authorList>
    </citation>
    <scope>NUCLEOTIDE SEQUENCE [LARGE SCALE GENOMIC DNA]</scope>
    <source>
        <strain evidence="2">CBS 9802 / IAM 14324 / JCM 22182 / KY 12970</strain>
    </source>
</reference>
<proteinExistence type="predicted"/>
<comment type="caution">
    <text evidence="1">The sequence shown here is derived from an EMBL/GenBank/DDBJ whole genome shotgun (WGS) entry which is preliminary data.</text>
</comment>
<accession>G7E733</accession>
<protein>
    <submittedName>
        <fullName evidence="1">Uncharacterized protein</fullName>
    </submittedName>
</protein>
<dbReference type="HOGENOM" id="CLU_2015823_0_0_1"/>
<organism evidence="1 2">
    <name type="scientific">Mixia osmundae (strain CBS 9802 / IAM 14324 / JCM 22182 / KY 12970)</name>
    <dbReference type="NCBI Taxonomy" id="764103"/>
    <lineage>
        <taxon>Eukaryota</taxon>
        <taxon>Fungi</taxon>
        <taxon>Dikarya</taxon>
        <taxon>Basidiomycota</taxon>
        <taxon>Pucciniomycotina</taxon>
        <taxon>Mixiomycetes</taxon>
        <taxon>Mixiales</taxon>
        <taxon>Mixiaceae</taxon>
        <taxon>Mixia</taxon>
    </lineage>
</organism>
<dbReference type="RefSeq" id="XP_014567550.1">
    <property type="nucleotide sequence ID" value="XM_014712064.1"/>
</dbReference>
<dbReference type="InParanoid" id="G7E733"/>
<keyword evidence="2" id="KW-1185">Reference proteome</keyword>
<evidence type="ECO:0000313" key="2">
    <source>
        <dbReference type="Proteomes" id="UP000009131"/>
    </source>
</evidence>
<gene>
    <name evidence="1" type="primary">Mo05330</name>
    <name evidence="1" type="ORF">E5Q_05330</name>
</gene>
<dbReference type="Proteomes" id="UP000009131">
    <property type="component" value="Unassembled WGS sequence"/>
</dbReference>
<evidence type="ECO:0000313" key="1">
    <source>
        <dbReference type="EMBL" id="GAA98643.1"/>
    </source>
</evidence>
<sequence>MASCDGPEREMPSGDLLAKRLMEDCCRVVMRRQFEVRLIKAESARLRSETFLMICDPRNALSAHCGLLFSERTTWSLRDCETIDSSCQIEFGALTRGKKCRWSDGTVDRRPAPVPDVCDDAPQ</sequence>
<name>G7E733_MIXOS</name>